<dbReference type="VEuPathDB" id="FungiDB:ASPWEDRAFT_311950"/>
<reference evidence="3" key="1">
    <citation type="journal article" date="2017" name="Genome Biol.">
        <title>Comparative genomics reveals high biological diversity and specific adaptations in the industrially and medically important fungal genus Aspergillus.</title>
        <authorList>
            <person name="de Vries R.P."/>
            <person name="Riley R."/>
            <person name="Wiebenga A."/>
            <person name="Aguilar-Osorio G."/>
            <person name="Amillis S."/>
            <person name="Uchima C.A."/>
            <person name="Anderluh G."/>
            <person name="Asadollahi M."/>
            <person name="Askin M."/>
            <person name="Barry K."/>
            <person name="Battaglia E."/>
            <person name="Bayram O."/>
            <person name="Benocci T."/>
            <person name="Braus-Stromeyer S.A."/>
            <person name="Caldana C."/>
            <person name="Canovas D."/>
            <person name="Cerqueira G.C."/>
            <person name="Chen F."/>
            <person name="Chen W."/>
            <person name="Choi C."/>
            <person name="Clum A."/>
            <person name="Dos Santos R.A."/>
            <person name="Damasio A.R."/>
            <person name="Diallinas G."/>
            <person name="Emri T."/>
            <person name="Fekete E."/>
            <person name="Flipphi M."/>
            <person name="Freyberg S."/>
            <person name="Gallo A."/>
            <person name="Gournas C."/>
            <person name="Habgood R."/>
            <person name="Hainaut M."/>
            <person name="Harispe M.L."/>
            <person name="Henrissat B."/>
            <person name="Hilden K.S."/>
            <person name="Hope R."/>
            <person name="Hossain A."/>
            <person name="Karabika E."/>
            <person name="Karaffa L."/>
            <person name="Karanyi Z."/>
            <person name="Krasevec N."/>
            <person name="Kuo A."/>
            <person name="Kusch H."/>
            <person name="LaButti K."/>
            <person name="Lagendijk E.L."/>
            <person name="Lapidus A."/>
            <person name="Levasseur A."/>
            <person name="Lindquist E."/>
            <person name="Lipzen A."/>
            <person name="Logrieco A.F."/>
            <person name="MacCabe A."/>
            <person name="Maekelae M.R."/>
            <person name="Malavazi I."/>
            <person name="Melin P."/>
            <person name="Meyer V."/>
            <person name="Mielnichuk N."/>
            <person name="Miskei M."/>
            <person name="Molnar A.P."/>
            <person name="Mule G."/>
            <person name="Ngan C.Y."/>
            <person name="Orejas M."/>
            <person name="Orosz E."/>
            <person name="Ouedraogo J.P."/>
            <person name="Overkamp K.M."/>
            <person name="Park H.-S."/>
            <person name="Perrone G."/>
            <person name="Piumi F."/>
            <person name="Punt P.J."/>
            <person name="Ram A.F."/>
            <person name="Ramon A."/>
            <person name="Rauscher S."/>
            <person name="Record E."/>
            <person name="Riano-Pachon D.M."/>
            <person name="Robert V."/>
            <person name="Roehrig J."/>
            <person name="Ruller R."/>
            <person name="Salamov A."/>
            <person name="Salih N.S."/>
            <person name="Samson R.A."/>
            <person name="Sandor E."/>
            <person name="Sanguinetti M."/>
            <person name="Schuetze T."/>
            <person name="Sepcic K."/>
            <person name="Shelest E."/>
            <person name="Sherlock G."/>
            <person name="Sophianopoulou V."/>
            <person name="Squina F.M."/>
            <person name="Sun H."/>
            <person name="Susca A."/>
            <person name="Todd R.B."/>
            <person name="Tsang A."/>
            <person name="Unkles S.E."/>
            <person name="van de Wiele N."/>
            <person name="van Rossen-Uffink D."/>
            <person name="Oliveira J.V."/>
            <person name="Vesth T.C."/>
            <person name="Visser J."/>
            <person name="Yu J.-H."/>
            <person name="Zhou M."/>
            <person name="Andersen M.R."/>
            <person name="Archer D.B."/>
            <person name="Baker S.E."/>
            <person name="Benoit I."/>
            <person name="Brakhage A.A."/>
            <person name="Braus G.H."/>
            <person name="Fischer R."/>
            <person name="Frisvad J.C."/>
            <person name="Goldman G.H."/>
            <person name="Houbraken J."/>
            <person name="Oakley B."/>
            <person name="Pocsi I."/>
            <person name="Scazzocchio C."/>
            <person name="Seiboth B."/>
            <person name="vanKuyk P.A."/>
            <person name="Wortman J."/>
            <person name="Dyer P.S."/>
            <person name="Grigoriev I.V."/>
        </authorList>
    </citation>
    <scope>NUCLEOTIDE SEQUENCE [LARGE SCALE GENOMIC DNA]</scope>
    <source>
        <strain evidence="3">DTO 134E9</strain>
    </source>
</reference>
<keyword evidence="1" id="KW-0472">Membrane</keyword>
<name>A0A1L9RTE4_ASPWE</name>
<dbReference type="Proteomes" id="UP000184383">
    <property type="component" value="Unassembled WGS sequence"/>
</dbReference>
<accession>A0A1L9RTE4</accession>
<keyword evidence="1" id="KW-0812">Transmembrane</keyword>
<sequence length="92" mass="10252">MDGLSTFQTQSPRHPISDCSLSLSGVALAESRWRRQRWELVVFSEEHILLQSLDKIRVDVISLLLLFILTVSIGAAICICKNRLLGLVAMGD</sequence>
<proteinExistence type="predicted"/>
<feature type="transmembrane region" description="Helical" evidence="1">
    <location>
        <begin position="60"/>
        <end position="80"/>
    </location>
</feature>
<dbReference type="RefSeq" id="XP_040691829.1">
    <property type="nucleotide sequence ID" value="XM_040833517.1"/>
</dbReference>
<dbReference type="EMBL" id="KV878210">
    <property type="protein sequence ID" value="OJJ38153.1"/>
    <property type="molecule type" value="Genomic_DNA"/>
</dbReference>
<dbReference type="AlphaFoldDB" id="A0A1L9RTE4"/>
<gene>
    <name evidence="2" type="ORF">ASPWEDRAFT_311950</name>
</gene>
<dbReference type="GeneID" id="63749365"/>
<organism evidence="2 3">
    <name type="scientific">Aspergillus wentii DTO 134E9</name>
    <dbReference type="NCBI Taxonomy" id="1073089"/>
    <lineage>
        <taxon>Eukaryota</taxon>
        <taxon>Fungi</taxon>
        <taxon>Dikarya</taxon>
        <taxon>Ascomycota</taxon>
        <taxon>Pezizomycotina</taxon>
        <taxon>Eurotiomycetes</taxon>
        <taxon>Eurotiomycetidae</taxon>
        <taxon>Eurotiales</taxon>
        <taxon>Aspergillaceae</taxon>
        <taxon>Aspergillus</taxon>
        <taxon>Aspergillus subgen. Cremei</taxon>
    </lineage>
</organism>
<evidence type="ECO:0000313" key="2">
    <source>
        <dbReference type="EMBL" id="OJJ38153.1"/>
    </source>
</evidence>
<keyword evidence="1" id="KW-1133">Transmembrane helix</keyword>
<evidence type="ECO:0000313" key="3">
    <source>
        <dbReference type="Proteomes" id="UP000184383"/>
    </source>
</evidence>
<protein>
    <submittedName>
        <fullName evidence="2">Uncharacterized protein</fullName>
    </submittedName>
</protein>
<evidence type="ECO:0000256" key="1">
    <source>
        <dbReference type="SAM" id="Phobius"/>
    </source>
</evidence>
<keyword evidence="3" id="KW-1185">Reference proteome</keyword>